<reference evidence="1" key="1">
    <citation type="submission" date="2020-01" db="EMBL/GenBank/DDBJ databases">
        <authorList>
            <person name="Richard D."/>
        </authorList>
    </citation>
    <scope>NUCLEOTIDE SEQUENCE</scope>
    <source>
        <strain evidence="1">JP541</strain>
    </source>
</reference>
<gene>
    <name evidence="1" type="ORF">GUH15_12845</name>
</gene>
<proteinExistence type="predicted"/>
<sequence length="68" mass="7983">MAQVKEQCTGGDAVYGGIDSMQKLRANMAANCIPEEIFDMDYTCFEDFLKKRRHLMAQKIQHYYEMLR</sequence>
<accession>A0A8I0L884</accession>
<protein>
    <submittedName>
        <fullName evidence="1">Uncharacterized protein</fullName>
    </submittedName>
</protein>
<evidence type="ECO:0000313" key="2">
    <source>
        <dbReference type="Proteomes" id="UP000653002"/>
    </source>
</evidence>
<evidence type="ECO:0000313" key="1">
    <source>
        <dbReference type="EMBL" id="MBD4336927.1"/>
    </source>
</evidence>
<dbReference type="AlphaFoldDB" id="A0A8I0L884"/>
<dbReference type="EMBL" id="JAABFR010000977">
    <property type="protein sequence ID" value="MBD4336927.1"/>
    <property type="molecule type" value="Genomic_DNA"/>
</dbReference>
<organism evidence="1 2">
    <name type="scientific">Xanthomonas citri pv. citri</name>
    <dbReference type="NCBI Taxonomy" id="611301"/>
    <lineage>
        <taxon>Bacteria</taxon>
        <taxon>Pseudomonadati</taxon>
        <taxon>Pseudomonadota</taxon>
        <taxon>Gammaproteobacteria</taxon>
        <taxon>Lysobacterales</taxon>
        <taxon>Lysobacteraceae</taxon>
        <taxon>Xanthomonas</taxon>
    </lineage>
</organism>
<dbReference type="Proteomes" id="UP000653002">
    <property type="component" value="Unassembled WGS sequence"/>
</dbReference>
<name>A0A8I0L884_XANCI</name>
<comment type="caution">
    <text evidence="1">The sequence shown here is derived from an EMBL/GenBank/DDBJ whole genome shotgun (WGS) entry which is preliminary data.</text>
</comment>